<keyword evidence="6" id="KW-0809">Transit peptide</keyword>
<keyword evidence="3" id="KW-0203">Cytokinin biosynthesis</keyword>
<name>A0A410TEQ0_9LAMI</name>
<dbReference type="InterPro" id="IPR039657">
    <property type="entry name" value="Dimethylallyltransferase"/>
</dbReference>
<gene>
    <name evidence="11" type="primary">IPT5</name>
</gene>
<organism evidence="11">
    <name type="scientific">Streptocarpus rexii</name>
    <dbReference type="NCBI Taxonomy" id="121488"/>
    <lineage>
        <taxon>Eukaryota</taxon>
        <taxon>Viridiplantae</taxon>
        <taxon>Streptophyta</taxon>
        <taxon>Embryophyta</taxon>
        <taxon>Tracheophyta</taxon>
        <taxon>Spermatophyta</taxon>
        <taxon>Magnoliopsida</taxon>
        <taxon>eudicotyledons</taxon>
        <taxon>Gunneridae</taxon>
        <taxon>Pentapetalae</taxon>
        <taxon>asterids</taxon>
        <taxon>lamiids</taxon>
        <taxon>Lamiales</taxon>
        <taxon>Gesneriaceae</taxon>
        <taxon>Didymocarpoideae</taxon>
        <taxon>Trichosporeae</taxon>
        <taxon>Streptocarpinae</taxon>
        <taxon>Streptocarpus</taxon>
        <taxon>Streptocarpus subgen. Streptocarpus</taxon>
        <taxon>Streptocarpus sect. Streptocarpus</taxon>
    </lineage>
</organism>
<evidence type="ECO:0000256" key="5">
    <source>
        <dbReference type="ARBA" id="ARBA00022840"/>
    </source>
</evidence>
<comment type="function">
    <text evidence="9">Involved in cytokinin biosynthesis. Catalyzes the transfer of an isopentenyl group from dimethylallyl diphosphate (DMAPP) to ATP and ADP.</text>
</comment>
<comment type="similarity">
    <text evidence="1">Belongs to the IPP transferase family.</text>
</comment>
<evidence type="ECO:0000256" key="1">
    <source>
        <dbReference type="ARBA" id="ARBA00005842"/>
    </source>
</evidence>
<dbReference type="InterPro" id="IPR027417">
    <property type="entry name" value="P-loop_NTPase"/>
</dbReference>
<dbReference type="Gene3D" id="3.40.50.300">
    <property type="entry name" value="P-loop containing nucleotide triphosphate hydrolases"/>
    <property type="match status" value="1"/>
</dbReference>
<dbReference type="Pfam" id="PF01715">
    <property type="entry name" value="IPPT"/>
    <property type="match status" value="2"/>
</dbReference>
<sequence length="303" mass="34445">MDQLILSRQRRKDKVVVVIGATGTGKSRISIDLANRYDAEVINSDKLQIHKGLDIVTNKVTDAERRGVPHHLLGVAPPDEDFTVDDFVYHASLAADRITRRGRLPIIVGGSNSYVKALVNDDVEFRNKYECCFLWVDVLMPILHSFVSKRVDRMVDARLVDEVKEFFNPSGDYTRGIRRAIGVPEMHEYFRTEPFHEEHESRVKILEEAIEQIKSNTCILACRQVKNILRLEGLLERRMHRLDATDAFLKLGDEADQAWERSVAKPSTKIVDRFLSKTNTTPMFSPPVASIFLKSNAVATATR</sequence>
<dbReference type="GO" id="GO:0052381">
    <property type="term" value="F:tRNA dimethylallyltransferase activity"/>
    <property type="evidence" value="ECO:0007669"/>
    <property type="project" value="TreeGrafter"/>
</dbReference>
<dbReference type="AlphaFoldDB" id="A0A410TEQ0"/>
<evidence type="ECO:0000256" key="2">
    <source>
        <dbReference type="ARBA" id="ARBA00022679"/>
    </source>
</evidence>
<evidence type="ECO:0000256" key="6">
    <source>
        <dbReference type="ARBA" id="ARBA00022946"/>
    </source>
</evidence>
<evidence type="ECO:0000256" key="9">
    <source>
        <dbReference type="ARBA" id="ARBA00055191"/>
    </source>
</evidence>
<dbReference type="EMBL" id="MH230164">
    <property type="protein sequence ID" value="QAU09259.1"/>
    <property type="molecule type" value="mRNA"/>
</dbReference>
<accession>A0A410TEQ0</accession>
<dbReference type="EC" id="2.5.1.112" evidence="10"/>
<dbReference type="GO" id="GO:0052622">
    <property type="term" value="F:ATP/ADP dimethylallyltransferase activity"/>
    <property type="evidence" value="ECO:0007669"/>
    <property type="project" value="UniProtKB-EC"/>
</dbReference>
<evidence type="ECO:0000313" key="11">
    <source>
        <dbReference type="EMBL" id="QAU09259.1"/>
    </source>
</evidence>
<dbReference type="GO" id="GO:0006400">
    <property type="term" value="P:tRNA modification"/>
    <property type="evidence" value="ECO:0007669"/>
    <property type="project" value="TreeGrafter"/>
</dbReference>
<evidence type="ECO:0000256" key="3">
    <source>
        <dbReference type="ARBA" id="ARBA00022712"/>
    </source>
</evidence>
<dbReference type="PANTHER" id="PTHR11088:SF74">
    <property type="entry name" value="ADENYLATE ISOPENTENYLTRANSFERASE 5, CHLOROPLASTIC"/>
    <property type="match status" value="1"/>
</dbReference>
<protein>
    <recommendedName>
        <fullName evidence="10">adenylate dimethylallyltransferase (ADP/ATP-dependent)</fullName>
        <ecNumber evidence="10">2.5.1.112</ecNumber>
    </recommendedName>
</protein>
<dbReference type="GO" id="GO:0009691">
    <property type="term" value="P:cytokinin biosynthetic process"/>
    <property type="evidence" value="ECO:0007669"/>
    <property type="project" value="UniProtKB-KW"/>
</dbReference>
<comment type="catalytic activity">
    <reaction evidence="8">
        <text>dimethylallyl diphosphate + ADP = N(6)-(dimethylallyl)adenosine 5'-diphosphate + diphosphate</text>
        <dbReference type="Rhea" id="RHEA:36327"/>
        <dbReference type="ChEBI" id="CHEBI:33019"/>
        <dbReference type="ChEBI" id="CHEBI:57623"/>
        <dbReference type="ChEBI" id="CHEBI:73533"/>
        <dbReference type="ChEBI" id="CHEBI:456216"/>
        <dbReference type="EC" id="2.5.1.112"/>
    </reaction>
</comment>
<proteinExistence type="evidence at transcript level"/>
<reference evidence="11" key="1">
    <citation type="submission" date="2018-04" db="EMBL/GenBank/DDBJ databases">
        <authorList>
            <person name="Chen Y.-Y."/>
        </authorList>
    </citation>
    <scope>NUCLEOTIDE SEQUENCE</scope>
</reference>
<evidence type="ECO:0000256" key="4">
    <source>
        <dbReference type="ARBA" id="ARBA00022741"/>
    </source>
</evidence>
<dbReference type="GO" id="GO:0005739">
    <property type="term" value="C:mitochondrion"/>
    <property type="evidence" value="ECO:0007669"/>
    <property type="project" value="TreeGrafter"/>
</dbReference>
<dbReference type="GO" id="GO:0009824">
    <property type="term" value="F:AMP dimethylallyltransferase activity"/>
    <property type="evidence" value="ECO:0007669"/>
    <property type="project" value="UniProtKB-ARBA"/>
</dbReference>
<keyword evidence="5" id="KW-0067">ATP-binding</keyword>
<evidence type="ECO:0000256" key="8">
    <source>
        <dbReference type="ARBA" id="ARBA00052386"/>
    </source>
</evidence>
<dbReference type="Gene3D" id="1.10.287.890">
    <property type="entry name" value="Crystal structure of tRNA isopentenylpyrophosphate transferase (bh2366) domain"/>
    <property type="match status" value="1"/>
</dbReference>
<keyword evidence="4" id="KW-0547">Nucleotide-binding</keyword>
<dbReference type="FunFam" id="1.10.287.890:FF:000002">
    <property type="entry name" value="Adenylate isopentenyltransferase 5, chloroplastic"/>
    <property type="match status" value="1"/>
</dbReference>
<dbReference type="GO" id="GO:0005524">
    <property type="term" value="F:ATP binding"/>
    <property type="evidence" value="ECO:0007669"/>
    <property type="project" value="UniProtKB-KW"/>
</dbReference>
<evidence type="ECO:0000256" key="7">
    <source>
        <dbReference type="ARBA" id="ARBA00051744"/>
    </source>
</evidence>
<keyword evidence="2 11" id="KW-0808">Transferase</keyword>
<evidence type="ECO:0000256" key="10">
    <source>
        <dbReference type="ARBA" id="ARBA00066838"/>
    </source>
</evidence>
<dbReference type="SUPFAM" id="SSF52540">
    <property type="entry name" value="P-loop containing nucleoside triphosphate hydrolases"/>
    <property type="match status" value="2"/>
</dbReference>
<comment type="catalytic activity">
    <reaction evidence="7">
        <text>dimethylallyl diphosphate + ATP = N(6)-(dimethylallyl)adenosine 5'-triphosphate + diphosphate</text>
        <dbReference type="Rhea" id="RHEA:36331"/>
        <dbReference type="ChEBI" id="CHEBI:30616"/>
        <dbReference type="ChEBI" id="CHEBI:33019"/>
        <dbReference type="ChEBI" id="CHEBI:57623"/>
        <dbReference type="ChEBI" id="CHEBI:73532"/>
        <dbReference type="EC" id="2.5.1.112"/>
    </reaction>
</comment>
<dbReference type="PANTHER" id="PTHR11088">
    <property type="entry name" value="TRNA DIMETHYLALLYLTRANSFERASE"/>
    <property type="match status" value="1"/>
</dbReference>